<accession>A0ACB7SQG4</accession>
<dbReference type="Proteomes" id="UP000821845">
    <property type="component" value="Chromosome 3"/>
</dbReference>
<gene>
    <name evidence="1" type="ORF">HPB50_005347</name>
</gene>
<name>A0ACB7SQG4_HYAAI</name>
<sequence length="194" mass="22572">MCDLQLLDTSADSQYRDIALVPITDVYRNLPRKLLHFFDFLLQRSIEFDFLVKADDDSLVDLEGLRNSVPKEQNIWWSTFRENWPVIRYGKWGESTYSASVYPAFACGAAYALSRDIVLWLARNKDYLHSYQGEDVSMGIWLAALSPKRIHEPRNWSCSYSCPDGVHRPYNRAELSPAEVKTVWATFRKHKKLC</sequence>
<evidence type="ECO:0000313" key="2">
    <source>
        <dbReference type="Proteomes" id="UP000821845"/>
    </source>
</evidence>
<evidence type="ECO:0000313" key="1">
    <source>
        <dbReference type="EMBL" id="KAH6935362.1"/>
    </source>
</evidence>
<organism evidence="1 2">
    <name type="scientific">Hyalomma asiaticum</name>
    <name type="common">Tick</name>
    <dbReference type="NCBI Taxonomy" id="266040"/>
    <lineage>
        <taxon>Eukaryota</taxon>
        <taxon>Metazoa</taxon>
        <taxon>Ecdysozoa</taxon>
        <taxon>Arthropoda</taxon>
        <taxon>Chelicerata</taxon>
        <taxon>Arachnida</taxon>
        <taxon>Acari</taxon>
        <taxon>Parasitiformes</taxon>
        <taxon>Ixodida</taxon>
        <taxon>Ixodoidea</taxon>
        <taxon>Ixodidae</taxon>
        <taxon>Hyalomminae</taxon>
        <taxon>Hyalomma</taxon>
    </lineage>
</organism>
<protein>
    <submittedName>
        <fullName evidence="1">Uncharacterized protein</fullName>
    </submittedName>
</protein>
<reference evidence="1" key="1">
    <citation type="submission" date="2020-05" db="EMBL/GenBank/DDBJ databases">
        <title>Large-scale comparative analyses of tick genomes elucidate their genetic diversity and vector capacities.</title>
        <authorList>
            <person name="Jia N."/>
            <person name="Wang J."/>
            <person name="Shi W."/>
            <person name="Du L."/>
            <person name="Sun Y."/>
            <person name="Zhan W."/>
            <person name="Jiang J."/>
            <person name="Wang Q."/>
            <person name="Zhang B."/>
            <person name="Ji P."/>
            <person name="Sakyi L.B."/>
            <person name="Cui X."/>
            <person name="Yuan T."/>
            <person name="Jiang B."/>
            <person name="Yang W."/>
            <person name="Lam T.T.-Y."/>
            <person name="Chang Q."/>
            <person name="Ding S."/>
            <person name="Wang X."/>
            <person name="Zhu J."/>
            <person name="Ruan X."/>
            <person name="Zhao L."/>
            <person name="Wei J."/>
            <person name="Que T."/>
            <person name="Du C."/>
            <person name="Cheng J."/>
            <person name="Dai P."/>
            <person name="Han X."/>
            <person name="Huang E."/>
            <person name="Gao Y."/>
            <person name="Liu J."/>
            <person name="Shao H."/>
            <person name="Ye R."/>
            <person name="Li L."/>
            <person name="Wei W."/>
            <person name="Wang X."/>
            <person name="Wang C."/>
            <person name="Yang T."/>
            <person name="Huo Q."/>
            <person name="Li W."/>
            <person name="Guo W."/>
            <person name="Chen H."/>
            <person name="Zhou L."/>
            <person name="Ni X."/>
            <person name="Tian J."/>
            <person name="Zhou Y."/>
            <person name="Sheng Y."/>
            <person name="Liu T."/>
            <person name="Pan Y."/>
            <person name="Xia L."/>
            <person name="Li J."/>
            <person name="Zhao F."/>
            <person name="Cao W."/>
        </authorList>
    </citation>
    <scope>NUCLEOTIDE SEQUENCE</scope>
    <source>
        <strain evidence="1">Hyas-2018</strain>
    </source>
</reference>
<keyword evidence="2" id="KW-1185">Reference proteome</keyword>
<comment type="caution">
    <text evidence="1">The sequence shown here is derived from an EMBL/GenBank/DDBJ whole genome shotgun (WGS) entry which is preliminary data.</text>
</comment>
<proteinExistence type="predicted"/>
<dbReference type="EMBL" id="CM023483">
    <property type="protein sequence ID" value="KAH6935362.1"/>
    <property type="molecule type" value="Genomic_DNA"/>
</dbReference>